<keyword evidence="1" id="KW-0732">Signal</keyword>
<gene>
    <name evidence="4" type="ORF">PY17X_1001300</name>
    <name evidence="3" type="ORF">PYYM_1001300</name>
</gene>
<dbReference type="VEuPathDB" id="PlasmoDB:PYYM_1001300"/>
<dbReference type="EMBL" id="LK934638">
    <property type="protein sequence ID" value="CDU84854.1"/>
    <property type="molecule type" value="Genomic_DNA"/>
</dbReference>
<reference evidence="4" key="4">
    <citation type="submission" date="2019-05" db="EMBL/GenBank/DDBJ databases">
        <authorList>
            <consortium name="Pathogen Informatics"/>
        </authorList>
    </citation>
    <scope>NUCLEOTIDE SEQUENCE</scope>
    <source>
        <strain evidence="4">17X</strain>
    </source>
</reference>
<evidence type="ECO:0000313" key="3">
    <source>
        <dbReference type="EMBL" id="CDU84854.1"/>
    </source>
</evidence>
<evidence type="ECO:0000313" key="6">
    <source>
        <dbReference type="Proteomes" id="UP000072904"/>
    </source>
</evidence>
<dbReference type="GeneID" id="3801753"/>
<dbReference type="RefSeq" id="XP_022813235.1">
    <property type="nucleotide sequence ID" value="XM_022956149.1"/>
</dbReference>
<dbReference type="AlphaFoldDB" id="A0A077YEE3"/>
<dbReference type="KEGG" id="pyo:PY17X_1001300"/>
<evidence type="ECO:0000259" key="2">
    <source>
        <dbReference type="Pfam" id="PF09690"/>
    </source>
</evidence>
<dbReference type="VEuPathDB" id="PlasmoDB:Py17XNL_001002072"/>
<dbReference type="NCBIfam" id="TIGR01604">
    <property type="entry name" value="PYST-C2"/>
    <property type="match status" value="1"/>
</dbReference>
<feature type="domain" description="PYST-C1-like N-terminal" evidence="2">
    <location>
        <begin position="19"/>
        <end position="77"/>
    </location>
</feature>
<name>A0A077YEE3_PLAYE</name>
<reference evidence="4" key="3">
    <citation type="submission" date="2014-05" db="EMBL/GenBank/DDBJ databases">
        <authorList>
            <person name="Aslett M.A."/>
            <person name="De Silva N."/>
        </authorList>
    </citation>
    <scope>NUCLEOTIDE SEQUENCE</scope>
    <source>
        <strain evidence="4">17X</strain>
    </source>
</reference>
<organism evidence="3 6">
    <name type="scientific">Plasmodium yoelii</name>
    <dbReference type="NCBI Taxonomy" id="5861"/>
    <lineage>
        <taxon>Eukaryota</taxon>
        <taxon>Sar</taxon>
        <taxon>Alveolata</taxon>
        <taxon>Apicomplexa</taxon>
        <taxon>Aconoidasida</taxon>
        <taxon>Haemosporida</taxon>
        <taxon>Plasmodiidae</taxon>
        <taxon>Plasmodium</taxon>
        <taxon>Plasmodium (Vinckeia)</taxon>
    </lineage>
</organism>
<dbReference type="VEuPathDB" id="PlasmoDB:PY17X_1001300"/>
<evidence type="ECO:0000256" key="1">
    <source>
        <dbReference type="SAM" id="SignalP"/>
    </source>
</evidence>
<evidence type="ECO:0000313" key="5">
    <source>
        <dbReference type="Proteomes" id="UP000072874"/>
    </source>
</evidence>
<reference evidence="3" key="2">
    <citation type="submission" date="2014-05" db="EMBL/GenBank/DDBJ databases">
        <authorList>
            <person name="Aslett A.Martin."/>
            <person name="De Silva Nishadi"/>
        </authorList>
    </citation>
    <scope>NUCLEOTIDE SEQUENCE</scope>
    <source>
        <strain evidence="3">YM</strain>
    </source>
</reference>
<feature type="signal peptide" evidence="1">
    <location>
        <begin position="1"/>
        <end position="21"/>
    </location>
</feature>
<dbReference type="InterPro" id="IPR006488">
    <property type="entry name" value="PYST-C1_N"/>
</dbReference>
<sequence length="147" mass="17185">MNKRIFSLVFIALYSILAASAVGNKSVRGTKEININNETNGIEFKRETQLKNNNPKDDKDNEEFNCFNIFKRNKRTKAPSYSKESLIHLCNTITEIYPNSDKFTSQDIFQVEQKLQNIRENNPELYKILLESKEVIEKYLSKKKKSK</sequence>
<dbReference type="Proteomes" id="UP000072874">
    <property type="component" value="Chromosome 10"/>
</dbReference>
<evidence type="ECO:0000313" key="4">
    <source>
        <dbReference type="EMBL" id="VTZ78750.1"/>
    </source>
</evidence>
<dbReference type="Pfam" id="PF09690">
    <property type="entry name" value="PYST-C1"/>
    <property type="match status" value="1"/>
</dbReference>
<dbReference type="VEuPathDB" id="PlasmoDB:PY01433"/>
<protein>
    <submittedName>
        <fullName evidence="3">Fam-c protein</fullName>
    </submittedName>
</protein>
<feature type="chain" id="PRO_5014501947" evidence="1">
    <location>
        <begin position="22"/>
        <end position="147"/>
    </location>
</feature>
<proteinExistence type="predicted"/>
<dbReference type="NCBIfam" id="TIGR01601">
    <property type="entry name" value="PYST-C1"/>
    <property type="match status" value="1"/>
</dbReference>
<dbReference type="InterPro" id="IPR006491">
    <property type="entry name" value="PYST_C2"/>
</dbReference>
<accession>A0A077YEE3</accession>
<reference evidence="5 6" key="1">
    <citation type="journal article" date="2014" name="BMC Biol.">
        <title>A comprehensive evaluation of rodent malaria parasite genomes and gene expression.</title>
        <authorList>
            <person name="Otto T.D."/>
            <person name="Bohme U."/>
            <person name="Jackson A.P."/>
            <person name="Hunt M."/>
            <person name="Franke-Fayard B."/>
            <person name="Hoeijmakers W.A."/>
            <person name="Religa A.A."/>
            <person name="Robertson L."/>
            <person name="Sanders M."/>
            <person name="Ogun S.A."/>
            <person name="Cunningham D."/>
            <person name="Erhart A."/>
            <person name="Billker O."/>
            <person name="Khan S.M."/>
            <person name="Stunnenberg H.G."/>
            <person name="Langhorne J."/>
            <person name="Holder A.A."/>
            <person name="Waters A.P."/>
            <person name="Newbold C.I."/>
            <person name="Pain A."/>
            <person name="Berriman M."/>
            <person name="Janse C.J."/>
        </authorList>
    </citation>
    <scope>NUCLEOTIDE SEQUENCE [LARGE SCALE GENOMIC DNA]</scope>
    <source>
        <strain evidence="4 5">17X</strain>
        <strain evidence="3 6">YM</strain>
    </source>
</reference>
<dbReference type="Proteomes" id="UP000072904">
    <property type="component" value="Chromosome 10"/>
</dbReference>
<dbReference type="EMBL" id="LM993664">
    <property type="protein sequence ID" value="VTZ78750.1"/>
    <property type="molecule type" value="Genomic_DNA"/>
</dbReference>